<gene>
    <name evidence="1" type="ORF">L1987_70588</name>
</gene>
<reference evidence="2" key="1">
    <citation type="journal article" date="2022" name="Mol. Ecol. Resour.">
        <title>The genomes of chicory, endive, great burdock and yacon provide insights into Asteraceae palaeo-polyploidization history and plant inulin production.</title>
        <authorList>
            <person name="Fan W."/>
            <person name="Wang S."/>
            <person name="Wang H."/>
            <person name="Wang A."/>
            <person name="Jiang F."/>
            <person name="Liu H."/>
            <person name="Zhao H."/>
            <person name="Xu D."/>
            <person name="Zhang Y."/>
        </authorList>
    </citation>
    <scope>NUCLEOTIDE SEQUENCE [LARGE SCALE GENOMIC DNA]</scope>
    <source>
        <strain evidence="2">cv. Yunnan</strain>
    </source>
</reference>
<proteinExistence type="predicted"/>
<protein>
    <submittedName>
        <fullName evidence="1">Uncharacterized protein</fullName>
    </submittedName>
</protein>
<dbReference type="EMBL" id="CM042041">
    <property type="protein sequence ID" value="KAI3712039.1"/>
    <property type="molecule type" value="Genomic_DNA"/>
</dbReference>
<comment type="caution">
    <text evidence="1">The sequence shown here is derived from an EMBL/GenBank/DDBJ whole genome shotgun (WGS) entry which is preliminary data.</text>
</comment>
<reference evidence="1 2" key="2">
    <citation type="journal article" date="2022" name="Mol. Ecol. Resour.">
        <title>The genomes of chicory, endive, great burdock and yacon provide insights into Asteraceae paleo-polyploidization history and plant inulin production.</title>
        <authorList>
            <person name="Fan W."/>
            <person name="Wang S."/>
            <person name="Wang H."/>
            <person name="Wang A."/>
            <person name="Jiang F."/>
            <person name="Liu H."/>
            <person name="Zhao H."/>
            <person name="Xu D."/>
            <person name="Zhang Y."/>
        </authorList>
    </citation>
    <scope>NUCLEOTIDE SEQUENCE [LARGE SCALE GENOMIC DNA]</scope>
    <source>
        <strain evidence="2">cv. Yunnan</strain>
        <tissue evidence="1">Leaves</tissue>
    </source>
</reference>
<accession>A0ACB9APQ5</accession>
<name>A0ACB9APQ5_9ASTR</name>
<evidence type="ECO:0000313" key="2">
    <source>
        <dbReference type="Proteomes" id="UP001056120"/>
    </source>
</evidence>
<sequence>MGKLGKKARKFAKKNLPSVLKQRRKNKIVFKKRPSKKDKTDDAEKVVKTAELSKGRNSVNEVTVTTSLDAIFSDDDNAVVLYDSDSDGYLSEDSSCGNLVGNDNDVALEDVERKRTSSVHNQKNYEELSAQKKLLDKLKKKDQKFVKFLESYKKGEISQNEELYSDEDEDHMVLDDSATTKHKVLTFSVISKLSKLVTEEHNEAALINLINAYRAACHFGPEETGPTIQDSETFCNIYTFMLREADNIFRVLLKIPSNCKKENLLELKNTSRWKKVQPMIKSYLRSTLFLLKQVTDSEILAFTINRLRASIVFFAAFPSLLNRLIQMIVPLWATGDEILSISSSCVIQDVVSACGSNYFDTCFIKTYKAYLARCRNMETVDTKHIDFLRDSFINLCSLDLEKSCNKALVSIQQLSNILKHARQNENKEAIKKLYSWQYVQCIDIWVLFISANVNECDIQSLLYAMIQLINGVACLFPGPKYLPLRIKCIQWLNKLSSSCGIFIPVASLILDMVEYKVNEGGKSRKTVKLASDLKLPKFWLKSQNFMEQCVYSAIELLAVHFIQWSYHISFPELAVIPLIRLRKFYERSKVESLRRVVKRLMDMVEQNVEFVQKKRDDVAFSPKDNESVDLFLQFEKGNLNTPFTQYYKSIIEKAASKMSTSPEQPKRVKRKKIQDAGDNKISNLEQSGPLTANGDANLKGKKRRVVEN</sequence>
<evidence type="ECO:0000313" key="1">
    <source>
        <dbReference type="EMBL" id="KAI3712039.1"/>
    </source>
</evidence>
<organism evidence="1 2">
    <name type="scientific">Smallanthus sonchifolius</name>
    <dbReference type="NCBI Taxonomy" id="185202"/>
    <lineage>
        <taxon>Eukaryota</taxon>
        <taxon>Viridiplantae</taxon>
        <taxon>Streptophyta</taxon>
        <taxon>Embryophyta</taxon>
        <taxon>Tracheophyta</taxon>
        <taxon>Spermatophyta</taxon>
        <taxon>Magnoliopsida</taxon>
        <taxon>eudicotyledons</taxon>
        <taxon>Gunneridae</taxon>
        <taxon>Pentapetalae</taxon>
        <taxon>asterids</taxon>
        <taxon>campanulids</taxon>
        <taxon>Asterales</taxon>
        <taxon>Asteraceae</taxon>
        <taxon>Asteroideae</taxon>
        <taxon>Heliantheae alliance</taxon>
        <taxon>Millerieae</taxon>
        <taxon>Smallanthus</taxon>
    </lineage>
</organism>
<dbReference type="Proteomes" id="UP001056120">
    <property type="component" value="Linkage Group LG24"/>
</dbReference>
<keyword evidence="2" id="KW-1185">Reference proteome</keyword>